<dbReference type="SUPFAM" id="SSF52833">
    <property type="entry name" value="Thioredoxin-like"/>
    <property type="match status" value="1"/>
</dbReference>
<dbReference type="EC" id="5.99.1.4" evidence="1"/>
<dbReference type="Proteomes" id="UP000541535">
    <property type="component" value="Unassembled WGS sequence"/>
</dbReference>
<comment type="caution">
    <text evidence="4">The sequence shown here is derived from an EMBL/GenBank/DDBJ whole genome shotgun (WGS) entry which is preliminary data.</text>
</comment>
<comment type="similarity">
    <text evidence="1">Belongs to the GST superfamily. NadH family.</text>
</comment>
<proteinExistence type="inferred from homology"/>
<dbReference type="GO" id="GO:1901170">
    <property type="term" value="P:naphthalene catabolic process"/>
    <property type="evidence" value="ECO:0007669"/>
    <property type="project" value="InterPro"/>
</dbReference>
<dbReference type="PANTHER" id="PTHR42943:SF2">
    <property type="entry name" value="GLUTATHIONE S-TRANSFERASE KAPPA 1"/>
    <property type="match status" value="1"/>
</dbReference>
<dbReference type="InterPro" id="IPR051924">
    <property type="entry name" value="GST_Kappa/NadH"/>
</dbReference>
<dbReference type="InterPro" id="IPR036249">
    <property type="entry name" value="Thioredoxin-like_sf"/>
</dbReference>
<evidence type="ECO:0000259" key="3">
    <source>
        <dbReference type="Pfam" id="PF01323"/>
    </source>
</evidence>
<dbReference type="RefSeq" id="WP_183439431.1">
    <property type="nucleotide sequence ID" value="NZ_JACHXD010000001.1"/>
</dbReference>
<evidence type="ECO:0000256" key="1">
    <source>
        <dbReference type="PIRNR" id="PIRNR006386"/>
    </source>
</evidence>
<reference evidence="4 5" key="1">
    <citation type="submission" date="2020-08" db="EMBL/GenBank/DDBJ databases">
        <title>Genomic Encyclopedia of Type Strains, Phase III (KMG-III): the genomes of soil and plant-associated and newly described type strains.</title>
        <authorList>
            <person name="Whitman W."/>
        </authorList>
    </citation>
    <scope>NUCLEOTIDE SEQUENCE [LARGE SCALE GENOMIC DNA]</scope>
    <source>
        <strain evidence="4 5">CECT 8897</strain>
    </source>
</reference>
<keyword evidence="5" id="KW-1185">Reference proteome</keyword>
<accession>A0A7W5FS77</accession>
<dbReference type="InterPro" id="IPR044087">
    <property type="entry name" value="NahD-like"/>
</dbReference>
<organism evidence="4 5">
    <name type="scientific">Pseudoduganella violacea</name>
    <dbReference type="NCBI Taxonomy" id="1715466"/>
    <lineage>
        <taxon>Bacteria</taxon>
        <taxon>Pseudomonadati</taxon>
        <taxon>Pseudomonadota</taxon>
        <taxon>Betaproteobacteria</taxon>
        <taxon>Burkholderiales</taxon>
        <taxon>Oxalobacteraceae</taxon>
        <taxon>Telluria group</taxon>
        <taxon>Pseudoduganella</taxon>
    </lineage>
</organism>
<dbReference type="EMBL" id="JACHXD010000001">
    <property type="protein sequence ID" value="MBB3117499.1"/>
    <property type="molecule type" value="Genomic_DNA"/>
</dbReference>
<gene>
    <name evidence="4" type="ORF">FHS03_000518</name>
</gene>
<dbReference type="GO" id="GO:0018845">
    <property type="term" value="F:2-hydroxychromene-2-carboxylate isomerase activity"/>
    <property type="evidence" value="ECO:0007669"/>
    <property type="project" value="UniProtKB-UniRule"/>
</dbReference>
<evidence type="ECO:0000313" key="4">
    <source>
        <dbReference type="EMBL" id="MBB3117499.1"/>
    </source>
</evidence>
<name>A0A7W5FS77_9BURK</name>
<dbReference type="CDD" id="cd03022">
    <property type="entry name" value="DsbA_HCCA_Iso"/>
    <property type="match status" value="1"/>
</dbReference>
<dbReference type="Pfam" id="PF01323">
    <property type="entry name" value="DSBA"/>
    <property type="match status" value="1"/>
</dbReference>
<keyword evidence="1 4" id="KW-0413">Isomerase</keyword>
<dbReference type="InterPro" id="IPR014440">
    <property type="entry name" value="HCCAis_GSTk"/>
</dbReference>
<evidence type="ECO:0000256" key="2">
    <source>
        <dbReference type="PIRSR" id="PIRSR006386-1"/>
    </source>
</evidence>
<comment type="catalytic activity">
    <reaction evidence="1">
        <text>2-hydroxychromene-2-carboxylate = (3E)-4-(2-hydroxyphenyl)-2-oxobut-3-enoate</text>
        <dbReference type="Rhea" id="RHEA:27401"/>
        <dbReference type="ChEBI" id="CHEBI:59350"/>
        <dbReference type="ChEBI" id="CHEBI:59353"/>
        <dbReference type="EC" id="5.99.1.4"/>
    </reaction>
</comment>
<dbReference type="AlphaFoldDB" id="A0A7W5FS77"/>
<feature type="domain" description="DSBA-like thioredoxin" evidence="3">
    <location>
        <begin position="5"/>
        <end position="194"/>
    </location>
</feature>
<sequence>MQEPIEFYFDFISPYAYLATTRIDQLAAAHGRKVRWRPVLLVTLFQAMGNQPAPLVPLKWRYVQHDLERSARAAGIPYRLPPGFPKLMVDPGRAMLWIEEHYGSDKAAAFARNSMKAYFADGVDIDDKDVLAGIAAALGVEREALLAGMADSAIKARFKQASEQAMELGVCGVPFVIADGEPFWGNDRFDQLEAWLAGQRQAA</sequence>
<dbReference type="Gene3D" id="3.40.30.10">
    <property type="entry name" value="Glutaredoxin"/>
    <property type="match status" value="1"/>
</dbReference>
<protein>
    <recommendedName>
        <fullName evidence="1">2-hydroxychromene-2-carboxylate isomerase</fullName>
        <ecNumber evidence="1">5.99.1.4</ecNumber>
    </recommendedName>
</protein>
<dbReference type="GO" id="GO:0004602">
    <property type="term" value="F:glutathione peroxidase activity"/>
    <property type="evidence" value="ECO:0007669"/>
    <property type="project" value="TreeGrafter"/>
</dbReference>
<dbReference type="InterPro" id="IPR001853">
    <property type="entry name" value="DSBA-like_thioredoxin_dom"/>
</dbReference>
<feature type="active site" description="Nucleophile" evidence="2">
    <location>
        <position position="13"/>
    </location>
</feature>
<dbReference type="PANTHER" id="PTHR42943">
    <property type="entry name" value="GLUTATHIONE S-TRANSFERASE KAPPA"/>
    <property type="match status" value="1"/>
</dbReference>
<dbReference type="GO" id="GO:0006749">
    <property type="term" value="P:glutathione metabolic process"/>
    <property type="evidence" value="ECO:0007669"/>
    <property type="project" value="TreeGrafter"/>
</dbReference>
<dbReference type="PIRSF" id="PIRSF006386">
    <property type="entry name" value="HCCAis_GSTk"/>
    <property type="match status" value="1"/>
</dbReference>
<evidence type="ECO:0000313" key="5">
    <source>
        <dbReference type="Proteomes" id="UP000541535"/>
    </source>
</evidence>
<dbReference type="GO" id="GO:0004364">
    <property type="term" value="F:glutathione transferase activity"/>
    <property type="evidence" value="ECO:0007669"/>
    <property type="project" value="TreeGrafter"/>
</dbReference>